<evidence type="ECO:0000259" key="2">
    <source>
        <dbReference type="Pfam" id="PF00501"/>
    </source>
</evidence>
<evidence type="ECO:0000313" key="5">
    <source>
        <dbReference type="Proteomes" id="UP000466906"/>
    </source>
</evidence>
<dbReference type="RefSeq" id="WP_264032953.1">
    <property type="nucleotide sequence ID" value="NZ_JACKTN010000040.1"/>
</dbReference>
<evidence type="ECO:0000313" key="4">
    <source>
        <dbReference type="EMBL" id="BBX28454.1"/>
    </source>
</evidence>
<dbReference type="GO" id="GO:0031956">
    <property type="term" value="F:medium-chain fatty acid-CoA ligase activity"/>
    <property type="evidence" value="ECO:0007669"/>
    <property type="project" value="TreeGrafter"/>
</dbReference>
<dbReference type="GO" id="GO:0006631">
    <property type="term" value="P:fatty acid metabolic process"/>
    <property type="evidence" value="ECO:0007669"/>
    <property type="project" value="TreeGrafter"/>
</dbReference>
<protein>
    <recommendedName>
        <fullName evidence="6">O-succinylbenzoate--CoA ligase</fullName>
    </recommendedName>
</protein>
<evidence type="ECO:0008006" key="6">
    <source>
        <dbReference type="Google" id="ProtNLM"/>
    </source>
</evidence>
<dbReference type="AlphaFoldDB" id="A0A6N4UXW8"/>
<dbReference type="Gene3D" id="3.40.50.12780">
    <property type="entry name" value="N-terminal domain of ligase-like"/>
    <property type="match status" value="1"/>
</dbReference>
<dbReference type="InterPro" id="IPR025110">
    <property type="entry name" value="AMP-bd_C"/>
</dbReference>
<dbReference type="InterPro" id="IPR045851">
    <property type="entry name" value="AMP-bd_C_sf"/>
</dbReference>
<organism evidence="4 5">
    <name type="scientific">Mycolicibacterium alvei</name>
    <dbReference type="NCBI Taxonomy" id="67081"/>
    <lineage>
        <taxon>Bacteria</taxon>
        <taxon>Bacillati</taxon>
        <taxon>Actinomycetota</taxon>
        <taxon>Actinomycetes</taxon>
        <taxon>Mycobacteriales</taxon>
        <taxon>Mycobacteriaceae</taxon>
        <taxon>Mycolicibacterium</taxon>
    </lineage>
</organism>
<dbReference type="InterPro" id="IPR042099">
    <property type="entry name" value="ANL_N_sf"/>
</dbReference>
<dbReference type="PANTHER" id="PTHR43201">
    <property type="entry name" value="ACYL-COA SYNTHETASE"/>
    <property type="match status" value="1"/>
</dbReference>
<dbReference type="InterPro" id="IPR000873">
    <property type="entry name" value="AMP-dep_synth/lig_dom"/>
</dbReference>
<dbReference type="Gene3D" id="3.30.300.30">
    <property type="match status" value="1"/>
</dbReference>
<dbReference type="Pfam" id="PF00501">
    <property type="entry name" value="AMP-binding"/>
    <property type="match status" value="1"/>
</dbReference>
<dbReference type="EMBL" id="AP022565">
    <property type="protein sequence ID" value="BBX28454.1"/>
    <property type="molecule type" value="Genomic_DNA"/>
</dbReference>
<reference evidence="4 5" key="1">
    <citation type="journal article" date="2019" name="Emerg. Microbes Infect.">
        <title>Comprehensive subspecies identification of 175 nontuberculous mycobacteria species based on 7547 genomic profiles.</title>
        <authorList>
            <person name="Matsumoto Y."/>
            <person name="Kinjo T."/>
            <person name="Motooka D."/>
            <person name="Nabeya D."/>
            <person name="Jung N."/>
            <person name="Uechi K."/>
            <person name="Horii T."/>
            <person name="Iida T."/>
            <person name="Fujita J."/>
            <person name="Nakamura S."/>
        </authorList>
    </citation>
    <scope>NUCLEOTIDE SEQUENCE [LARGE SCALE GENOMIC DNA]</scope>
    <source>
        <strain evidence="4 5">JCM 12272</strain>
    </source>
</reference>
<dbReference type="Proteomes" id="UP000466906">
    <property type="component" value="Chromosome"/>
</dbReference>
<feature type="domain" description="AMP-dependent synthetase/ligase" evidence="2">
    <location>
        <begin position="23"/>
        <end position="371"/>
    </location>
</feature>
<feature type="domain" description="AMP-binding enzyme C-terminal" evidence="3">
    <location>
        <begin position="419"/>
        <end position="491"/>
    </location>
</feature>
<name>A0A6N4UXW8_9MYCO</name>
<dbReference type="KEGG" id="malv:MALV_35790"/>
<feature type="region of interest" description="Disordered" evidence="1">
    <location>
        <begin position="501"/>
        <end position="521"/>
    </location>
</feature>
<sequence>MHTPHDSDGTGSEHSLAPMLRSRLRAYGSAPVIEFGGAWLRGNDLTDYVDRIDDLIGEAGVGERNEIALVVRNRPQHAAAIIGLLAQHRSFSLIYAFQSPTAIAADIEAMRPAVVIADREDWTAPVMTAAGRAGSIGIAVQSAGERAALLSELSGRGNARDTATPRQPAIGVLTSGTTGPPKRISLPIAALQRAVLSATALSPSNGNAAPELVFWPFAGIGGIAQLVGAIYSGKRLVLLEKFTVDDWVSAIKRYQMPYVGVQPAVVRMVLEARVPPDDLASLKFLFGGSGPLEPEARQLFEKTYGIPVLWAYGATEFAGTVLAWTPDLYAKFGHAKPAASGRPTAGTEVRIVDPSAGTPVPDGQQGLLEARVPLVNPDWIRTTDLASIDADGFVTLHGRADGAINRGGFKVLPETVVTALVDHPAVRDAAVVAVPDWRLGEVPFAAAELHPGTPAPSVDELKTHLRQRLPAHHIPVHVRIVDQLPRTPSLKVSLREVAALYDPDSGTPPQSASHTPTGGST</sequence>
<keyword evidence="5" id="KW-1185">Reference proteome</keyword>
<dbReference type="PANTHER" id="PTHR43201:SF32">
    <property type="entry name" value="2-SUCCINYLBENZOATE--COA LIGASE, CHLOROPLASTIC_PEROXISOMAL"/>
    <property type="match status" value="1"/>
</dbReference>
<gene>
    <name evidence="4" type="ORF">MALV_35790</name>
</gene>
<accession>A0A6N4UXW8</accession>
<dbReference type="SUPFAM" id="SSF56801">
    <property type="entry name" value="Acetyl-CoA synthetase-like"/>
    <property type="match status" value="1"/>
</dbReference>
<dbReference type="Pfam" id="PF13193">
    <property type="entry name" value="AMP-binding_C"/>
    <property type="match status" value="1"/>
</dbReference>
<feature type="compositionally biased region" description="Polar residues" evidence="1">
    <location>
        <begin position="507"/>
        <end position="521"/>
    </location>
</feature>
<evidence type="ECO:0000259" key="3">
    <source>
        <dbReference type="Pfam" id="PF13193"/>
    </source>
</evidence>
<proteinExistence type="predicted"/>
<dbReference type="CDD" id="cd04433">
    <property type="entry name" value="AFD_class_I"/>
    <property type="match status" value="1"/>
</dbReference>
<evidence type="ECO:0000256" key="1">
    <source>
        <dbReference type="SAM" id="MobiDB-lite"/>
    </source>
</evidence>